<dbReference type="InterPro" id="IPR009003">
    <property type="entry name" value="Peptidase_S1_PA"/>
</dbReference>
<feature type="region of interest" description="Disordered" evidence="1">
    <location>
        <begin position="189"/>
        <end position="220"/>
    </location>
</feature>
<dbReference type="Pfam" id="PF13365">
    <property type="entry name" value="Trypsin_2"/>
    <property type="match status" value="1"/>
</dbReference>
<organism evidence="2 3">
    <name type="scientific">Yoonia rhodophyticola</name>
    <dbReference type="NCBI Taxonomy" id="3137370"/>
    <lineage>
        <taxon>Bacteria</taxon>
        <taxon>Pseudomonadati</taxon>
        <taxon>Pseudomonadota</taxon>
        <taxon>Alphaproteobacteria</taxon>
        <taxon>Rhodobacterales</taxon>
        <taxon>Paracoccaceae</taxon>
        <taxon>Yoonia</taxon>
    </lineage>
</organism>
<dbReference type="GO" id="GO:0006508">
    <property type="term" value="P:proteolysis"/>
    <property type="evidence" value="ECO:0007669"/>
    <property type="project" value="UniProtKB-KW"/>
</dbReference>
<dbReference type="Gene3D" id="2.40.10.120">
    <property type="match status" value="1"/>
</dbReference>
<dbReference type="PANTHER" id="PTHR43019">
    <property type="entry name" value="SERINE ENDOPROTEASE DEGS"/>
    <property type="match status" value="1"/>
</dbReference>
<reference evidence="2 3" key="1">
    <citation type="submission" date="2024-04" db="EMBL/GenBank/DDBJ databases">
        <title>Phylogenomic analyses of a clade within the roseobacter group suggest taxonomic reassignments of species of the genera Aestuariivita, Citreicella, Loktanella, Nautella, Pelagibaca, Ruegeria, Thalassobius, Thiobacimonas and Tropicibacter, and the proposal o.</title>
        <authorList>
            <person name="Jeon C.O."/>
        </authorList>
    </citation>
    <scope>NUCLEOTIDE SEQUENCE [LARGE SCALE GENOMIC DNA]</scope>
    <source>
        <strain evidence="2 3">SS1-5</strain>
    </source>
</reference>
<dbReference type="AlphaFoldDB" id="A0AAN0MD80"/>
<reference evidence="3" key="2">
    <citation type="submission" date="2024-08" db="EMBL/GenBank/DDBJ databases">
        <title>Phylogenomic analyses of a clade within the roseobacter group suggest taxonomic reassignments of species of the genera Aestuariivita, Citreicella, Loktanella, Nautella, Pelagibaca, Ruegeria, Thalassobius, Thiobacimonas and Tropicibacter, and the proposal o.</title>
        <authorList>
            <person name="Jeon C.O."/>
        </authorList>
    </citation>
    <scope>NUCLEOTIDE SEQUENCE [LARGE SCALE GENOMIC DNA]</scope>
    <source>
        <strain evidence="3">SS1-5</strain>
    </source>
</reference>
<evidence type="ECO:0000313" key="2">
    <source>
        <dbReference type="EMBL" id="WZU68923.1"/>
    </source>
</evidence>
<keyword evidence="2" id="KW-0645">Protease</keyword>
<dbReference type="PRINTS" id="PR00834">
    <property type="entry name" value="PROTEASES2C"/>
</dbReference>
<dbReference type="PANTHER" id="PTHR43019:SF23">
    <property type="entry name" value="PROTEASE DO-LIKE 5, CHLOROPLASTIC"/>
    <property type="match status" value="1"/>
</dbReference>
<evidence type="ECO:0000256" key="1">
    <source>
        <dbReference type="SAM" id="MobiDB-lite"/>
    </source>
</evidence>
<accession>A0AAN0MD80</accession>
<dbReference type="InterPro" id="IPR001940">
    <property type="entry name" value="Peptidase_S1C"/>
</dbReference>
<proteinExistence type="predicted"/>
<feature type="compositionally biased region" description="Pro residues" evidence="1">
    <location>
        <begin position="197"/>
        <end position="206"/>
    </location>
</feature>
<keyword evidence="3" id="KW-1185">Reference proteome</keyword>
<name>A0AAN0MD80_9RHOB</name>
<keyword evidence="2" id="KW-0378">Hydrolase</keyword>
<dbReference type="EMBL" id="CP151767">
    <property type="protein sequence ID" value="WZU68923.1"/>
    <property type="molecule type" value="Genomic_DNA"/>
</dbReference>
<feature type="compositionally biased region" description="Low complexity" evidence="1">
    <location>
        <begin position="207"/>
        <end position="220"/>
    </location>
</feature>
<protein>
    <submittedName>
        <fullName evidence="2">Serine protease</fullName>
    </submittedName>
</protein>
<dbReference type="Proteomes" id="UP001470809">
    <property type="component" value="Chromosome"/>
</dbReference>
<gene>
    <name evidence="2" type="ORF">AABB31_08695</name>
</gene>
<evidence type="ECO:0000313" key="3">
    <source>
        <dbReference type="Proteomes" id="UP001470809"/>
    </source>
</evidence>
<sequence>MAPNIVFTNHHVIESAIVSGEVLVMNEALGVPTPARIIRHDGPFEQTGGDFALLEIEGANAPYFDLLAPEQEVKGQAAIAAGFPFDIVGSDVRFQDLMEGRSTVAPDLVITNGIVNTQQQIATNVSVLVHSASISKGNSGGPLVDMCGRVIGMNTFVSEQAFRNLNIAQSMPSLLRFLGAGQGGEVTIADSGCAPNITPPQAPTPAPEAEAAPAPEDTSE</sequence>
<dbReference type="SUPFAM" id="SSF50494">
    <property type="entry name" value="Trypsin-like serine proteases"/>
    <property type="match status" value="1"/>
</dbReference>
<dbReference type="GO" id="GO:0004252">
    <property type="term" value="F:serine-type endopeptidase activity"/>
    <property type="evidence" value="ECO:0007669"/>
    <property type="project" value="InterPro"/>
</dbReference>